<reference evidence="3" key="1">
    <citation type="submission" date="2015-12" db="EMBL/GenBank/DDBJ databases">
        <title>Update maize B73 reference genome by single molecule sequencing technologies.</title>
        <authorList>
            <consortium name="Maize Genome Sequencing Project"/>
            <person name="Ware D."/>
        </authorList>
    </citation>
    <scope>NUCLEOTIDE SEQUENCE [LARGE SCALE GENOMIC DNA]</scope>
    <source>
        <tissue evidence="3">Seedling</tissue>
    </source>
</reference>
<dbReference type="GO" id="GO:0016671">
    <property type="term" value="F:oxidoreductase activity, acting on a sulfur group of donors, disulfide as acceptor"/>
    <property type="evidence" value="ECO:0007669"/>
    <property type="project" value="InterPro"/>
</dbReference>
<comment type="similarity">
    <text evidence="1">Belongs to the GILT family.</text>
</comment>
<evidence type="ECO:0000256" key="1">
    <source>
        <dbReference type="ARBA" id="ARBA00005679"/>
    </source>
</evidence>
<evidence type="ECO:0000256" key="2">
    <source>
        <dbReference type="ARBA" id="ARBA00023180"/>
    </source>
</evidence>
<dbReference type="IntAct" id="A0A1D6JZL0">
    <property type="interactions" value="5"/>
</dbReference>
<name>A0A1D6JZL0_MAIZE</name>
<dbReference type="InParanoid" id="A0A1D6JZL0"/>
<dbReference type="InterPro" id="IPR004911">
    <property type="entry name" value="Interferon-induced_GILT"/>
</dbReference>
<dbReference type="SMR" id="A0A1D6JZL0"/>
<evidence type="ECO:0000313" key="3">
    <source>
        <dbReference type="EMBL" id="ONL97019.1"/>
    </source>
</evidence>
<dbReference type="AlphaFoldDB" id="A0A1D6JZL0"/>
<sequence>MDSRLAIAALLLLASASSAAAAADGGKVAVALYYESLCPYSARFVVNHLAKVFADGLREVVDLTLVPYGNARIHPGGEISCQHGPYECLLNTVEACAIDAWPDLDVHFSFIYCVEDLVVKRQYKDWESCFEKLGLDPKPVTECYKSEHGHKDYENFEAYICKAYKGTPPKACQGLGRLQMALETAAEARNGVSYNSGVSKLATAEDEGGEHKVGEY</sequence>
<dbReference type="PANTHER" id="PTHR13234:SF75">
    <property type="entry name" value="GAMMA INTERFERON INDUCIBLE LYSOSOMAL THIOL REDUCTASE FAMILY PROTEIN, EXPRESSED"/>
    <property type="match status" value="1"/>
</dbReference>
<dbReference type="STRING" id="4577.A0A1D6JZL0"/>
<dbReference type="PANTHER" id="PTHR13234">
    <property type="entry name" value="GAMMA-INTERFERON INDUCIBLE LYSOSOMAL THIOL REDUCTASE GILT"/>
    <property type="match status" value="1"/>
</dbReference>
<dbReference type="Pfam" id="PF03227">
    <property type="entry name" value="GILT"/>
    <property type="match status" value="1"/>
</dbReference>
<dbReference type="EMBL" id="CM007647">
    <property type="protein sequence ID" value="ONL97019.1"/>
    <property type="molecule type" value="Genomic_DNA"/>
</dbReference>
<keyword evidence="2" id="KW-0325">Glycoprotein</keyword>
<dbReference type="OMA" id="CPFSANF"/>
<protein>
    <submittedName>
        <fullName evidence="3">Thioredoxin superfamily protein</fullName>
    </submittedName>
</protein>
<gene>
    <name evidence="3" type="ORF">ZEAMMB73_Zm00001d028775</name>
</gene>
<dbReference type="ExpressionAtlas" id="A0A1D6JZL0">
    <property type="expression patterns" value="baseline and differential"/>
</dbReference>
<accession>A0A1D6JZL0</accession>
<dbReference type="FunCoup" id="A0A1D6JZL0">
    <property type="interactions" value="906"/>
</dbReference>
<proteinExistence type="inferred from homology"/>
<organism evidence="3">
    <name type="scientific">Zea mays</name>
    <name type="common">Maize</name>
    <dbReference type="NCBI Taxonomy" id="4577"/>
    <lineage>
        <taxon>Eukaryota</taxon>
        <taxon>Viridiplantae</taxon>
        <taxon>Streptophyta</taxon>
        <taxon>Embryophyta</taxon>
        <taxon>Tracheophyta</taxon>
        <taxon>Spermatophyta</taxon>
        <taxon>Magnoliopsida</taxon>
        <taxon>Liliopsida</taxon>
        <taxon>Poales</taxon>
        <taxon>Poaceae</taxon>
        <taxon>PACMAD clade</taxon>
        <taxon>Panicoideae</taxon>
        <taxon>Andropogonodae</taxon>
        <taxon>Andropogoneae</taxon>
        <taxon>Tripsacinae</taxon>
        <taxon>Zea</taxon>
    </lineage>
</organism>